<evidence type="ECO:0000313" key="20">
    <source>
        <dbReference type="Proteomes" id="UP000236248"/>
    </source>
</evidence>
<comment type="similarity">
    <text evidence="3">Belongs to the FAD-dependent oxidoreductase 2 family. FRD/SDH subfamily.</text>
</comment>
<dbReference type="Gene3D" id="3.50.50.60">
    <property type="entry name" value="FAD/NAD(P)-binding domain"/>
    <property type="match status" value="1"/>
</dbReference>
<dbReference type="PRINTS" id="PR00368">
    <property type="entry name" value="FADPNR"/>
</dbReference>
<dbReference type="InterPro" id="IPR015939">
    <property type="entry name" value="Fum_Rdtase/Succ_DH_flav-like_C"/>
</dbReference>
<dbReference type="Gene3D" id="1.20.58.100">
    <property type="entry name" value="Fumarate reductase/succinate dehydrogenase flavoprotein-like, C-terminal domain"/>
    <property type="match status" value="1"/>
</dbReference>
<organism evidence="19 20">
    <name type="scientific">Candidatus Nitrosocaldus cavascurensis</name>
    <dbReference type="NCBI Taxonomy" id="2058097"/>
    <lineage>
        <taxon>Archaea</taxon>
        <taxon>Nitrososphaerota</taxon>
        <taxon>Nitrososphaeria</taxon>
        <taxon>Candidatus Nitrosocaldales</taxon>
        <taxon>Candidatus Nitrosocaldaceae</taxon>
        <taxon>Candidatus Nitrosocaldus</taxon>
    </lineage>
</organism>
<dbReference type="EC" id="1.3.5.1" evidence="4"/>
<dbReference type="FunFam" id="1.20.58.100:FF:000001">
    <property type="entry name" value="Succinate dehydrogenase flavoprotein subunit (SdhA)"/>
    <property type="match status" value="1"/>
</dbReference>
<keyword evidence="6" id="KW-0813">Transport</keyword>
<protein>
    <recommendedName>
        <fullName evidence="5">Fumarate reductase flavoprotein subunit</fullName>
        <ecNumber evidence="4">1.3.5.1</ecNumber>
    </recommendedName>
    <alternativeName>
        <fullName evidence="14">Quinol-fumarate reductase flavoprotein subunit</fullName>
    </alternativeName>
</protein>
<comment type="cofactor">
    <cofactor evidence="1">
        <name>FAD</name>
        <dbReference type="ChEBI" id="CHEBI:57692"/>
    </cofactor>
</comment>
<keyword evidence="7" id="KW-1003">Cell membrane</keyword>
<dbReference type="PROSITE" id="PS00504">
    <property type="entry name" value="FRD_SDH_FAD_BINDING"/>
    <property type="match status" value="1"/>
</dbReference>
<evidence type="ECO:0000256" key="5">
    <source>
        <dbReference type="ARBA" id="ARBA00014044"/>
    </source>
</evidence>
<reference evidence="20" key="1">
    <citation type="submission" date="2018-01" db="EMBL/GenBank/DDBJ databases">
        <authorList>
            <person name="Kerou L M."/>
        </authorList>
    </citation>
    <scope>NUCLEOTIDE SEQUENCE [LARGE SCALE GENOMIC DNA]</scope>
    <source>
        <strain evidence="20">SCU2</strain>
    </source>
</reference>
<accession>A0A2K5AQ17</accession>
<evidence type="ECO:0000259" key="18">
    <source>
        <dbReference type="Pfam" id="PF02910"/>
    </source>
</evidence>
<evidence type="ECO:0000256" key="2">
    <source>
        <dbReference type="ARBA" id="ARBA00004413"/>
    </source>
</evidence>
<evidence type="ECO:0000256" key="3">
    <source>
        <dbReference type="ARBA" id="ARBA00008040"/>
    </source>
</evidence>
<dbReference type="NCBIfam" id="TIGR01812">
    <property type="entry name" value="sdhA_frdA_Gneg"/>
    <property type="match status" value="1"/>
</dbReference>
<dbReference type="GO" id="GO:0005886">
    <property type="term" value="C:plasma membrane"/>
    <property type="evidence" value="ECO:0007669"/>
    <property type="project" value="UniProtKB-SubCell"/>
</dbReference>
<dbReference type="InterPro" id="IPR003952">
    <property type="entry name" value="FRD_SDH_FAD_BS"/>
</dbReference>
<dbReference type="PRINTS" id="PR00411">
    <property type="entry name" value="PNDRDTASEI"/>
</dbReference>
<evidence type="ECO:0000256" key="16">
    <source>
        <dbReference type="PIRSR" id="PIRSR000171-1"/>
    </source>
</evidence>
<dbReference type="InterPro" id="IPR014006">
    <property type="entry name" value="Succ_Dhase_FrdA_Gneg"/>
</dbReference>
<dbReference type="InterPro" id="IPR027477">
    <property type="entry name" value="Succ_DH/fumarate_Rdtase_cat_sf"/>
</dbReference>
<dbReference type="SUPFAM" id="SSF46977">
    <property type="entry name" value="Succinate dehydrogenase/fumarate reductase flavoprotein C-terminal domain"/>
    <property type="match status" value="1"/>
</dbReference>
<evidence type="ECO:0000256" key="9">
    <source>
        <dbReference type="ARBA" id="ARBA00022741"/>
    </source>
</evidence>
<keyword evidence="12 19" id="KW-0560">Oxidoreductase</keyword>
<evidence type="ECO:0000256" key="10">
    <source>
        <dbReference type="ARBA" id="ARBA00022827"/>
    </source>
</evidence>
<evidence type="ECO:0000256" key="14">
    <source>
        <dbReference type="ARBA" id="ARBA00030461"/>
    </source>
</evidence>
<dbReference type="GO" id="GO:0050660">
    <property type="term" value="F:flavin adenine dinucleotide binding"/>
    <property type="evidence" value="ECO:0007669"/>
    <property type="project" value="InterPro"/>
</dbReference>
<dbReference type="AlphaFoldDB" id="A0A2K5AQ17"/>
<comment type="catalytic activity">
    <reaction evidence="15">
        <text>a menaquinone + succinate = a menaquinol + fumarate</text>
        <dbReference type="Rhea" id="RHEA:27834"/>
        <dbReference type="Rhea" id="RHEA-COMP:9537"/>
        <dbReference type="Rhea" id="RHEA-COMP:9539"/>
        <dbReference type="ChEBI" id="CHEBI:16374"/>
        <dbReference type="ChEBI" id="CHEBI:18151"/>
        <dbReference type="ChEBI" id="CHEBI:29806"/>
        <dbReference type="ChEBI" id="CHEBI:30031"/>
        <dbReference type="EC" id="1.3.5.1"/>
    </reaction>
</comment>
<keyword evidence="11" id="KW-0249">Electron transport</keyword>
<keyword evidence="20" id="KW-1185">Reference proteome</keyword>
<dbReference type="EMBL" id="LT981265">
    <property type="protein sequence ID" value="SPC33715.1"/>
    <property type="molecule type" value="Genomic_DNA"/>
</dbReference>
<dbReference type="FunFam" id="4.10.80.40:FF:000003">
    <property type="entry name" value="Fumarate reductase flavoprotein subunit"/>
    <property type="match status" value="1"/>
</dbReference>
<proteinExistence type="inferred from homology"/>
<feature type="domain" description="Fumarate reductase/succinate dehydrogenase flavoprotein-like C-terminal" evidence="18">
    <location>
        <begin position="460"/>
        <end position="584"/>
    </location>
</feature>
<dbReference type="InterPro" id="IPR003953">
    <property type="entry name" value="FAD-dep_OxRdtase_2_FAD-bd"/>
</dbReference>
<comment type="subcellular location">
    <subcellularLocation>
        <location evidence="2">Cell membrane</location>
        <topology evidence="2">Peripheral membrane protein</topology>
        <orientation evidence="2">Cytoplasmic side</orientation>
    </subcellularLocation>
</comment>
<dbReference type="InterPro" id="IPR030664">
    <property type="entry name" value="SdhA/FrdA/AprA"/>
</dbReference>
<gene>
    <name evidence="19" type="primary">frdA</name>
    <name evidence="19" type="ORF">NCAV_0522</name>
</gene>
<dbReference type="InterPro" id="IPR037099">
    <property type="entry name" value="Fum_R/Succ_DH_flav-like_C_sf"/>
</dbReference>
<dbReference type="PANTHER" id="PTHR11632">
    <property type="entry name" value="SUCCINATE DEHYDROGENASE 2 FLAVOPROTEIN SUBUNIT"/>
    <property type="match status" value="1"/>
</dbReference>
<evidence type="ECO:0000256" key="15">
    <source>
        <dbReference type="ARBA" id="ARBA00034412"/>
    </source>
</evidence>
<keyword evidence="9" id="KW-0547">Nucleotide-binding</keyword>
<keyword evidence="13" id="KW-0472">Membrane</keyword>
<feature type="domain" description="FAD-dependent oxidoreductase 2 FAD-binding" evidence="17">
    <location>
        <begin position="17"/>
        <end position="399"/>
    </location>
</feature>
<evidence type="ECO:0000256" key="6">
    <source>
        <dbReference type="ARBA" id="ARBA00022448"/>
    </source>
</evidence>
<dbReference type="KEGG" id="ncv:NCAV_0522"/>
<dbReference type="Gene3D" id="3.90.700.10">
    <property type="entry name" value="Succinate dehydrogenase/fumarate reductase flavoprotein, catalytic domain"/>
    <property type="match status" value="1"/>
</dbReference>
<dbReference type="NCBIfam" id="NF004724">
    <property type="entry name" value="PRK06069.1"/>
    <property type="match status" value="1"/>
</dbReference>
<dbReference type="GO" id="GO:0008177">
    <property type="term" value="F:succinate dehydrogenase (quinone) activity"/>
    <property type="evidence" value="ECO:0007669"/>
    <property type="project" value="UniProtKB-EC"/>
</dbReference>
<evidence type="ECO:0000256" key="1">
    <source>
        <dbReference type="ARBA" id="ARBA00001974"/>
    </source>
</evidence>
<dbReference type="GO" id="GO:0022900">
    <property type="term" value="P:electron transport chain"/>
    <property type="evidence" value="ECO:0007669"/>
    <property type="project" value="InterPro"/>
</dbReference>
<evidence type="ECO:0000256" key="12">
    <source>
        <dbReference type="ARBA" id="ARBA00023002"/>
    </source>
</evidence>
<keyword evidence="10" id="KW-0274">FAD</keyword>
<evidence type="ECO:0000256" key="7">
    <source>
        <dbReference type="ARBA" id="ARBA00022475"/>
    </source>
</evidence>
<dbReference type="PIRSF" id="PIRSF000171">
    <property type="entry name" value="SDHA_APRA_LASPO"/>
    <property type="match status" value="1"/>
</dbReference>
<dbReference type="Pfam" id="PF00890">
    <property type="entry name" value="FAD_binding_2"/>
    <property type="match status" value="1"/>
</dbReference>
<keyword evidence="8" id="KW-0285">Flavoprotein</keyword>
<evidence type="ECO:0000256" key="13">
    <source>
        <dbReference type="ARBA" id="ARBA00023136"/>
    </source>
</evidence>
<dbReference type="SUPFAM" id="SSF51905">
    <property type="entry name" value="FAD/NAD(P)-binding domain"/>
    <property type="match status" value="1"/>
</dbReference>
<evidence type="ECO:0000256" key="4">
    <source>
        <dbReference type="ARBA" id="ARBA00012792"/>
    </source>
</evidence>
<feature type="active site" description="Proton acceptor" evidence="16">
    <location>
        <position position="289"/>
    </location>
</feature>
<dbReference type="InterPro" id="IPR036188">
    <property type="entry name" value="FAD/NAD-bd_sf"/>
</dbReference>
<dbReference type="Gene3D" id="4.10.80.40">
    <property type="entry name" value="succinate dehydrogenase protein domain"/>
    <property type="match status" value="1"/>
</dbReference>
<dbReference type="Proteomes" id="UP000236248">
    <property type="component" value="Chromosome NCAV"/>
</dbReference>
<sequence>MRVFTYLIDLVEVIDHDVIIVGSGLAGLRAAIEAARTSKDISIAVISKVQVMRSHSVSAEGGTAAVLYPEEGDNLESHIYDTIKGSDYLADQDAVERFVSIIPQEVYQLEHWGMPWSRREDGRIAQRWFGGYNYPRATFAQDKVGFYEMQTLYDTALKYDNIHFYNEWFVTSILHENHTFKGFTAIEIASGNFTAFKGRAGIIATGGAGRIYSFATYALSSTPDGIDLAYRAGLALKDMEFVQFHPTGIIPSGILITEGARGEGGYLINKDGERFMKKYAPNKLELASRDVVSRAIITEINEGRGYRDEDTGMDYVLLDLRHLGEEKIKERLAGIREIAIKFAGVDPIDEPIPIRPVCHYMMGGIHVDIDGKTEMEGLYSAGEAACVSINGANRLGANSTAECLVWGRITGELAAKHALRLISSRSADNSIPKDAIASEEKRIYDGIFHGSGDENPYEIREALTKVMDEHAYVFRTGESLAEGIRKVRALREKAWRHVDDKAKEYNTNFIHVLELDSMLRVCEVVLVGAYRRLESRGAHARLDYPKRDDINFLKHTLAYYGEDGPQITYLPVRITRYQPAERKY</sequence>
<dbReference type="PANTHER" id="PTHR11632:SF51">
    <property type="entry name" value="SUCCINATE DEHYDROGENASE [UBIQUINONE] FLAVOPROTEIN SUBUNIT, MITOCHONDRIAL"/>
    <property type="match status" value="1"/>
</dbReference>
<name>A0A2K5AQ17_9ARCH</name>
<dbReference type="SUPFAM" id="SSF56425">
    <property type="entry name" value="Succinate dehydrogenase/fumarate reductase flavoprotein, catalytic domain"/>
    <property type="match status" value="1"/>
</dbReference>
<evidence type="ECO:0000259" key="17">
    <source>
        <dbReference type="Pfam" id="PF00890"/>
    </source>
</evidence>
<evidence type="ECO:0000256" key="8">
    <source>
        <dbReference type="ARBA" id="ARBA00022630"/>
    </source>
</evidence>
<dbReference type="FunFam" id="3.90.700.10:FF:000003">
    <property type="entry name" value="Fumarate reductase flavoprotein subunit"/>
    <property type="match status" value="1"/>
</dbReference>
<dbReference type="Pfam" id="PF02910">
    <property type="entry name" value="Succ_DH_flav_C"/>
    <property type="match status" value="1"/>
</dbReference>
<evidence type="ECO:0000256" key="11">
    <source>
        <dbReference type="ARBA" id="ARBA00022982"/>
    </source>
</evidence>
<evidence type="ECO:0000313" key="19">
    <source>
        <dbReference type="EMBL" id="SPC33715.1"/>
    </source>
</evidence>